<keyword evidence="3" id="KW-1133">Transmembrane helix</keyword>
<evidence type="ECO:0000256" key="2">
    <source>
        <dbReference type="PROSITE-ProRule" id="PRU00284"/>
    </source>
</evidence>
<gene>
    <name evidence="5" type="ORF">ABWT76_001882</name>
</gene>
<accession>A0AAU8JJS4</accession>
<reference evidence="5" key="1">
    <citation type="submission" date="2024-07" db="EMBL/GenBank/DDBJ databases">
        <authorList>
            <person name="Kim Y.J."/>
            <person name="Jeong J.Y."/>
        </authorList>
    </citation>
    <scope>NUCLEOTIDE SEQUENCE</scope>
    <source>
        <strain evidence="5">GIHE-MW2</strain>
    </source>
</reference>
<keyword evidence="3" id="KW-0472">Membrane</keyword>
<dbReference type="PANTHER" id="PTHR32089:SF112">
    <property type="entry name" value="LYSOZYME-LIKE PROTEIN-RELATED"/>
    <property type="match status" value="1"/>
</dbReference>
<dbReference type="PROSITE" id="PS50111">
    <property type="entry name" value="CHEMOTAXIS_TRANSDUC_2"/>
    <property type="match status" value="1"/>
</dbReference>
<dbReference type="GO" id="GO:0016020">
    <property type="term" value="C:membrane"/>
    <property type="evidence" value="ECO:0007669"/>
    <property type="project" value="InterPro"/>
</dbReference>
<dbReference type="PANTHER" id="PTHR32089">
    <property type="entry name" value="METHYL-ACCEPTING CHEMOTAXIS PROTEIN MCPB"/>
    <property type="match status" value="1"/>
</dbReference>
<proteinExistence type="predicted"/>
<protein>
    <submittedName>
        <fullName evidence="5">Methyl-accepting chemotaxis protein</fullName>
    </submittedName>
</protein>
<dbReference type="SUPFAM" id="SSF58104">
    <property type="entry name" value="Methyl-accepting chemotaxis protein (MCP) signaling domain"/>
    <property type="match status" value="1"/>
</dbReference>
<dbReference type="AlphaFoldDB" id="A0AAU8JJS4"/>
<keyword evidence="1 2" id="KW-0807">Transducer</keyword>
<dbReference type="InterPro" id="IPR004089">
    <property type="entry name" value="MCPsignal_dom"/>
</dbReference>
<dbReference type="Gene3D" id="1.10.287.950">
    <property type="entry name" value="Methyl-accepting chemotaxis protein"/>
    <property type="match status" value="1"/>
</dbReference>
<evidence type="ECO:0000313" key="5">
    <source>
        <dbReference type="EMBL" id="XCM38995.1"/>
    </source>
</evidence>
<dbReference type="GO" id="GO:0007165">
    <property type="term" value="P:signal transduction"/>
    <property type="evidence" value="ECO:0007669"/>
    <property type="project" value="UniProtKB-KW"/>
</dbReference>
<dbReference type="RefSeq" id="WP_354635996.1">
    <property type="nucleotide sequence ID" value="NZ_CP159837.1"/>
</dbReference>
<evidence type="ECO:0000256" key="3">
    <source>
        <dbReference type="SAM" id="Phobius"/>
    </source>
</evidence>
<dbReference type="Pfam" id="PF00015">
    <property type="entry name" value="MCPsignal"/>
    <property type="match status" value="1"/>
</dbReference>
<organism evidence="5">
    <name type="scientific">Planktothricoides raciborskii GIHE-MW2</name>
    <dbReference type="NCBI Taxonomy" id="2792601"/>
    <lineage>
        <taxon>Bacteria</taxon>
        <taxon>Bacillati</taxon>
        <taxon>Cyanobacteriota</taxon>
        <taxon>Cyanophyceae</taxon>
        <taxon>Oscillatoriophycideae</taxon>
        <taxon>Oscillatoriales</taxon>
        <taxon>Oscillatoriaceae</taxon>
        <taxon>Planktothricoides</taxon>
    </lineage>
</organism>
<name>A0AAU8JJS4_9CYAN</name>
<feature type="transmembrane region" description="Helical" evidence="3">
    <location>
        <begin position="21"/>
        <end position="40"/>
    </location>
</feature>
<evidence type="ECO:0000259" key="4">
    <source>
        <dbReference type="PROSITE" id="PS50111"/>
    </source>
</evidence>
<feature type="domain" description="Methyl-accepting transducer" evidence="4">
    <location>
        <begin position="226"/>
        <end position="462"/>
    </location>
</feature>
<keyword evidence="3" id="KW-0812">Transmembrane</keyword>
<dbReference type="EMBL" id="CP159837">
    <property type="protein sequence ID" value="XCM38995.1"/>
    <property type="molecule type" value="Genomic_DNA"/>
</dbReference>
<dbReference type="SMART" id="SM00283">
    <property type="entry name" value="MA"/>
    <property type="match status" value="1"/>
</dbReference>
<evidence type="ECO:0000256" key="1">
    <source>
        <dbReference type="ARBA" id="ARBA00023224"/>
    </source>
</evidence>
<sequence>MSFSAFLHFHLFDSQKLKYRILSVYFMPIILFAIASFIVYKNGVNISISKEKFTRAHQSLNDVKRLGFSLTLMQRSALGYMIGQDPVYLKTFERWDDLFYQQSEILRSTIVEPRQKELLNKIITLGYESGEFDRRLISYIELGNPNKAIETWNQGNRQQIIHQLEQLLADFEAIIQEELQIQSNQADVALKSLPWAVFGSTCLVAVVAIALGLRLAGAIADRMNQEATAVAGSALEIAATIEEQARTSSLQASSVHETTTTIDELNASARKMSEQAESSARSARVILELTTKGSHAIEQSLEDMSLLQQKVGAIAEQIQELNQQASQIRQIISLVSDFASQTNMLALNASVEAVRAGEQGKGFGVVANYIRQLADQSRASSQQIDELITEIQSKIQATVSVSQEGQKIVATSVQISENTAAAFTQVRNSMNEMALNSQQISLGAVQQTQAIEQIVQAMQNLNIAAKESAEGIIQVQIATQQLSHSAENLQKMI</sequence>